<dbReference type="EMBL" id="MU266335">
    <property type="protein sequence ID" value="KAH7930085.1"/>
    <property type="molecule type" value="Genomic_DNA"/>
</dbReference>
<evidence type="ECO:0000313" key="1">
    <source>
        <dbReference type="EMBL" id="KAH7930085.1"/>
    </source>
</evidence>
<sequence length="248" mass="27594">MLRAFRSQHYLRPATAYKPSVHRHFFTLPNLASLSPFPDSNEPQDNQTYHERKILPYVQAIISVTFLSTSPFAPLNSRYRSSDLYNLVADVESYPTFVPYCTGSRILERRTRENDVMVMDAELTVGFLSFKESYVSKVTCRPFESVEAIASSSTPLFKTLTTIWRFQPASAGSPHSSTGQLPPDRSHRPANRAISEHGGPTLVTLDLAFAFANPVHATISAAFFGKVSKLMVNAFEERCLAVLGPGSK</sequence>
<reference evidence="1" key="1">
    <citation type="journal article" date="2021" name="New Phytol.">
        <title>Evolutionary innovations through gain and loss of genes in the ectomycorrhizal Boletales.</title>
        <authorList>
            <person name="Wu G."/>
            <person name="Miyauchi S."/>
            <person name="Morin E."/>
            <person name="Kuo A."/>
            <person name="Drula E."/>
            <person name="Varga T."/>
            <person name="Kohler A."/>
            <person name="Feng B."/>
            <person name="Cao Y."/>
            <person name="Lipzen A."/>
            <person name="Daum C."/>
            <person name="Hundley H."/>
            <person name="Pangilinan J."/>
            <person name="Johnson J."/>
            <person name="Barry K."/>
            <person name="LaButti K."/>
            <person name="Ng V."/>
            <person name="Ahrendt S."/>
            <person name="Min B."/>
            <person name="Choi I.G."/>
            <person name="Park H."/>
            <person name="Plett J.M."/>
            <person name="Magnuson J."/>
            <person name="Spatafora J.W."/>
            <person name="Nagy L.G."/>
            <person name="Henrissat B."/>
            <person name="Grigoriev I.V."/>
            <person name="Yang Z.L."/>
            <person name="Xu J."/>
            <person name="Martin F.M."/>
        </authorList>
    </citation>
    <scope>NUCLEOTIDE SEQUENCE</scope>
    <source>
        <strain evidence="1">KUC20120723A-06</strain>
    </source>
</reference>
<proteinExistence type="predicted"/>
<name>A0ACB8BVT4_9AGAM</name>
<keyword evidence="2" id="KW-1185">Reference proteome</keyword>
<evidence type="ECO:0000313" key="2">
    <source>
        <dbReference type="Proteomes" id="UP000790709"/>
    </source>
</evidence>
<accession>A0ACB8BVT4</accession>
<protein>
    <submittedName>
        <fullName evidence="1">Uncharacterized protein</fullName>
    </submittedName>
</protein>
<dbReference type="Proteomes" id="UP000790709">
    <property type="component" value="Unassembled WGS sequence"/>
</dbReference>
<gene>
    <name evidence="1" type="ORF">BV22DRAFT_1125241</name>
</gene>
<organism evidence="1 2">
    <name type="scientific">Leucogyrophana mollusca</name>
    <dbReference type="NCBI Taxonomy" id="85980"/>
    <lineage>
        <taxon>Eukaryota</taxon>
        <taxon>Fungi</taxon>
        <taxon>Dikarya</taxon>
        <taxon>Basidiomycota</taxon>
        <taxon>Agaricomycotina</taxon>
        <taxon>Agaricomycetes</taxon>
        <taxon>Agaricomycetidae</taxon>
        <taxon>Boletales</taxon>
        <taxon>Boletales incertae sedis</taxon>
        <taxon>Leucogyrophana</taxon>
    </lineage>
</organism>
<comment type="caution">
    <text evidence="1">The sequence shown here is derived from an EMBL/GenBank/DDBJ whole genome shotgun (WGS) entry which is preliminary data.</text>
</comment>